<feature type="domain" description="DUF7507" evidence="2">
    <location>
        <begin position="1438"/>
        <end position="1536"/>
    </location>
</feature>
<keyword evidence="4" id="KW-1185">Reference proteome</keyword>
<dbReference type="STRING" id="1306519.BIW12_08030"/>
<feature type="compositionally biased region" description="Low complexity" evidence="1">
    <location>
        <begin position="1421"/>
        <end position="1430"/>
    </location>
</feature>
<evidence type="ECO:0000256" key="1">
    <source>
        <dbReference type="SAM" id="MobiDB-lite"/>
    </source>
</evidence>
<reference evidence="3 4" key="1">
    <citation type="submission" date="2016-10" db="EMBL/GenBank/DDBJ databases">
        <title>Complete Genome Sequence of Flavobacterium sp. PK15.</title>
        <authorList>
            <person name="Ekwe A."/>
            <person name="Kim S.B."/>
        </authorList>
    </citation>
    <scope>NUCLEOTIDE SEQUENCE [LARGE SCALE GENOMIC DNA]</scope>
    <source>
        <strain evidence="3 4">PK15</strain>
    </source>
</reference>
<organism evidence="3 4">
    <name type="scientific">Flavobacterium commune</name>
    <dbReference type="NCBI Taxonomy" id="1306519"/>
    <lineage>
        <taxon>Bacteria</taxon>
        <taxon>Pseudomonadati</taxon>
        <taxon>Bacteroidota</taxon>
        <taxon>Flavobacteriia</taxon>
        <taxon>Flavobacteriales</taxon>
        <taxon>Flavobacteriaceae</taxon>
        <taxon>Flavobacterium</taxon>
    </lineage>
</organism>
<accession>A0A1D9P9Y8</accession>
<feature type="domain" description="DUF7507" evidence="2">
    <location>
        <begin position="1795"/>
        <end position="1893"/>
    </location>
</feature>
<feature type="compositionally biased region" description="Polar residues" evidence="1">
    <location>
        <begin position="1529"/>
        <end position="1539"/>
    </location>
</feature>
<dbReference type="Pfam" id="PF24346">
    <property type="entry name" value="DUF7507"/>
    <property type="match status" value="13"/>
</dbReference>
<protein>
    <recommendedName>
        <fullName evidence="2">DUF7507 domain-containing protein</fullName>
    </recommendedName>
</protein>
<evidence type="ECO:0000313" key="3">
    <source>
        <dbReference type="EMBL" id="AOZ99393.1"/>
    </source>
</evidence>
<dbReference type="PANTHER" id="PTHR34819:SF3">
    <property type="entry name" value="CELL SURFACE PROTEIN"/>
    <property type="match status" value="1"/>
</dbReference>
<dbReference type="PANTHER" id="PTHR34819">
    <property type="entry name" value="LARGE CYSTEINE-RICH PERIPLASMIC PROTEIN OMCB"/>
    <property type="match status" value="1"/>
</dbReference>
<evidence type="ECO:0000313" key="4">
    <source>
        <dbReference type="Proteomes" id="UP000178198"/>
    </source>
</evidence>
<feature type="domain" description="DUF7507" evidence="2">
    <location>
        <begin position="1199"/>
        <end position="1298"/>
    </location>
</feature>
<evidence type="ECO:0000259" key="2">
    <source>
        <dbReference type="Pfam" id="PF24346"/>
    </source>
</evidence>
<dbReference type="InterPro" id="IPR055354">
    <property type="entry name" value="DUF7507"/>
</dbReference>
<feature type="region of interest" description="Disordered" evidence="1">
    <location>
        <begin position="1767"/>
        <end position="1787"/>
    </location>
</feature>
<sequence length="2390" mass="245802">MSFNSFGQCNVATPTPFVSANFDDLSVSTNTSGGCISLLGCGIFNESRLINASLTDFATASFGVLSIGTNHSLRVTDGNSTFAAGTFAGFKIAPAGGLLSLDLLNGIRIRTYNDGVLRETMSGASLLGLTLLSSPTDYIVGFNTALTFDAVEIVLDGGVSLLSSTDIYHAVIREYCAGPALDCNTVTKLSLPTHPVAISQANTGMSGVSVGSVTDVENAISASDTDYATINLTVGLLASGSIAIKEMITDYPAGTYAGVEIENLNLLSIAALGNVVVSTYLDGVLREQFSGTNLVANASLLASGGRFKLGFVANQSFDEVKLSVNQTIGLNLGTTRVYGAVFQRFCAGPELTCNMQTVMNTPAYPVYINNVNSGINGLVCALCTVTNQDNLIDADLSNYASVNLSVGVGTTGSLSVKDQITNYPAGTFAGYTIENPALLNVDALGAVRVTTYLDGVQQESKSGNGPLVAVGTDLLVGTGKQTIGFVATLLFDEVRITFQNLVAVNLGEVKVYSAVFQRLCNPIVECNQNYLWTNPAFPVTINGDNTGIEGVACVACAVNDTDNLLTADETDFANITLIAGVVGSGSVAVKDHLFTYPKGTFAGFVIRDLGTLAQVNLLQSMTISTYNNGILQEARSAAQLIDLSLLGIDVLGSTPGVYNVGFKTNLAFDEIKLTLNSVASVINSINVYGAFVNTSESDDEGSGNLSCNSSSISVTKDGTYVDANNDGIVNAGDRVDYAFDVRNTGSKTLTNVTVTDNNATVSGSPIATLAPAGNDTASYTATYMITQADIDAGVVYNLATVTATTNLGTIITATSTDPTPCTTCPVNPACPDCTATPIAQTNSIGLVKTAVVGGTGVLGDVITYTFAVTNTGNTTLTNVVVTDPMAGLVISGSPIASLAPGATNATVKGIYIITQADVNVGMVTNSALVTAKDPQNNDVTDISGTTLATDDSTETSVSQTNSIALVKTASVVGAGGLGDTVNYTFAVTNTGTTTLTNVVVTDPMPGLVISGSPIASLAPGATDISVTGTYTITQADVDAGMVTNSALVTAKDPQNNNVTDVSGTTVTTDDSTETPVGQRSTIALVKTANVAAVREFGDTITYTFAVTNTGTTTLTDVVVTDPMPGLLISGSPIASLAPGVTDTTITGTYTITQADVDAGKVVNSALVTAKDPLDNDVTDISGTTIGTNNSTETPVTQTSSITLVKTAVVGGTGVLGDVITYTFTVKNTGTTTLKNILVSDPMVGLSITGNPIASLAPGATNTSITGTYTITQADIDAGKVSNSALVTAKDSQNNNVTDISGTTETTNDTTETPLTQNHAIALVKTAVVGGTGVLGNVITYTFAVRNTGNTTLTNVVVTDPMVGLVISGSPIASLAPGATNTSITGTYTITQADIDAGKVSNSALVTAKDPQNNNVTDISGTTETTNDSTETPLTQNHAIALVKTAVVGGTGVLGDVITYTFTVKNTGTTTLKNILVSDPMVGLSITGNPIASLAPGATNTSITGTYTITQADIDAGKVSNSALVTAKDPQNNNVTDISGTTETTNDSTETPLTQNHAIALVKTAVVGGTGVLGNVITYTFAVRNIGNTTLTNVVVTDPMPGLVISGSPIASLAPGATNTSITGTYTITQADIDAGKVSNSALVTAKDQQNNNVTDISGTTETTNDTTETPLAQNHAIALVKTAVVGGTGVLGNVITYTFAVRNTGNTTLTNVVVTDPMVGLVISGSPIASLAPGATNTSITGTYTITQADIDAGKVSNSALVTAKDPQNNNVTDISGTTETTNDSTETPLTQNHAIALVKTAVVGGTGVLGNVITYTFAVRNTGNTTLTNVVVTDPMVGLVISGSPIASLAPGATNTSITGTYAITQADIDAGKVSNSALVTAKDPQNNNVTDISGTTETTNDTTETPLAQNHAIALVKTAVVGGTGVLGNVITYTFAVRNTGNTTLTNVVVTDPMVGLVISGSPIASLAPGATNNTIVGTYVLTQADVDAGEITNSALVVAKDPQGNDVEDISGTTITNDNPTITEITANPSISVTKDGVYIDANNDGLTNVGDHINYTFVVRNTGNTTLYDVVVTDEKVTIVGSPIPTLAYNTSNSTAFTATYVITQADIDAGLVYNLALVKATTPKETEVTNTSTDPTPCVSCPVNPDCPTCTITPLAQSPKIALMLVGEFQDENNDDQAQIGETIQYTYTIMNMGNVPLSNVWIQDTKVGLDMNSGTINMPIGAMDNTTFTATYTLTQQDIIAGNVHNQAIVFGTSPLGVVVQDLSDDDSPLEDDSTVIGIEGCVVEVFNAVSPNVGSVYERVLYIRGLDCYPDNTVQVFDRWGVKVYEVDGYNNRDKAFRGISEGRTTVSQSKGLPNGTYFYILKYVDIEGKGHDKSGYLHLIND</sequence>
<dbReference type="NCBIfam" id="TIGR01451">
    <property type="entry name" value="B_ant_repeat"/>
    <property type="match status" value="12"/>
</dbReference>
<proteinExistence type="predicted"/>
<feature type="domain" description="DUF7507" evidence="2">
    <location>
        <begin position="1914"/>
        <end position="2012"/>
    </location>
</feature>
<feature type="compositionally biased region" description="Low complexity" evidence="1">
    <location>
        <begin position="1540"/>
        <end position="1549"/>
    </location>
</feature>
<feature type="domain" description="DUF7507" evidence="2">
    <location>
        <begin position="2178"/>
        <end position="2268"/>
    </location>
</feature>
<feature type="region of interest" description="Disordered" evidence="1">
    <location>
        <begin position="1410"/>
        <end position="1430"/>
    </location>
</feature>
<dbReference type="InterPro" id="IPR006626">
    <property type="entry name" value="PbH1"/>
</dbReference>
<feature type="compositionally biased region" description="Polar residues" evidence="1">
    <location>
        <begin position="1767"/>
        <end position="1777"/>
    </location>
</feature>
<feature type="compositionally biased region" description="Low complexity" evidence="1">
    <location>
        <begin position="1778"/>
        <end position="1787"/>
    </location>
</feature>
<feature type="domain" description="DUF7507" evidence="2">
    <location>
        <begin position="1081"/>
        <end position="1179"/>
    </location>
</feature>
<feature type="domain" description="DUF7507" evidence="2">
    <location>
        <begin position="1319"/>
        <end position="1417"/>
    </location>
</feature>
<feature type="domain" description="DUF7507" evidence="2">
    <location>
        <begin position="962"/>
        <end position="1060"/>
    </location>
</feature>
<dbReference type="Pfam" id="PF13585">
    <property type="entry name" value="CHU_C"/>
    <property type="match status" value="1"/>
</dbReference>
<feature type="domain" description="DUF7507" evidence="2">
    <location>
        <begin position="843"/>
        <end position="941"/>
    </location>
</feature>
<dbReference type="InterPro" id="IPR047589">
    <property type="entry name" value="DUF11_rpt"/>
</dbReference>
<dbReference type="EMBL" id="CP017774">
    <property type="protein sequence ID" value="AOZ99393.1"/>
    <property type="molecule type" value="Genomic_DNA"/>
</dbReference>
<dbReference type="KEGG" id="fcm:BIW12_08030"/>
<dbReference type="SMART" id="SM00710">
    <property type="entry name" value="PbH1"/>
    <property type="match status" value="12"/>
</dbReference>
<dbReference type="Proteomes" id="UP000178198">
    <property type="component" value="Chromosome"/>
</dbReference>
<feature type="compositionally biased region" description="Polar residues" evidence="1">
    <location>
        <begin position="1410"/>
        <end position="1420"/>
    </location>
</feature>
<feature type="domain" description="DUF7507" evidence="2">
    <location>
        <begin position="1557"/>
        <end position="1655"/>
    </location>
</feature>
<name>A0A1D9P9Y8_9FLAO</name>
<feature type="region of interest" description="Disordered" evidence="1">
    <location>
        <begin position="1529"/>
        <end position="1549"/>
    </location>
</feature>
<dbReference type="InterPro" id="IPR051172">
    <property type="entry name" value="Chlamydia_OmcB"/>
</dbReference>
<feature type="domain" description="DUF7507" evidence="2">
    <location>
        <begin position="2031"/>
        <end position="2135"/>
    </location>
</feature>
<feature type="domain" description="DUF7507" evidence="2">
    <location>
        <begin position="710"/>
        <end position="812"/>
    </location>
</feature>
<gene>
    <name evidence="3" type="ORF">BIW12_08030</name>
</gene>
<feature type="domain" description="DUF7507" evidence="2">
    <location>
        <begin position="1676"/>
        <end position="1774"/>
    </location>
</feature>